<keyword evidence="7" id="KW-0131">Cell cycle</keyword>
<organism evidence="13 14">
    <name type="scientific">Populus trichocarpa</name>
    <name type="common">Western balsam poplar</name>
    <name type="synonym">Populus balsamifera subsp. trichocarpa</name>
    <dbReference type="NCBI Taxonomy" id="3694"/>
    <lineage>
        <taxon>Eukaryota</taxon>
        <taxon>Viridiplantae</taxon>
        <taxon>Streptophyta</taxon>
        <taxon>Embryophyta</taxon>
        <taxon>Tracheophyta</taxon>
        <taxon>Spermatophyta</taxon>
        <taxon>Magnoliopsida</taxon>
        <taxon>eudicotyledons</taxon>
        <taxon>Gunneridae</taxon>
        <taxon>Pentapetalae</taxon>
        <taxon>rosids</taxon>
        <taxon>fabids</taxon>
        <taxon>Malpighiales</taxon>
        <taxon>Salicaceae</taxon>
        <taxon>Saliceae</taxon>
        <taxon>Populus</taxon>
    </lineage>
</organism>
<evidence type="ECO:0000256" key="9">
    <source>
        <dbReference type="RuleBase" id="RU000383"/>
    </source>
</evidence>
<dbReference type="InterPro" id="IPR013763">
    <property type="entry name" value="Cyclin-like_dom"/>
</dbReference>
<evidence type="ECO:0000256" key="5">
    <source>
        <dbReference type="ARBA" id="ARBA00022776"/>
    </source>
</evidence>
<feature type="domain" description="Cyclin-like" evidence="11">
    <location>
        <begin position="199"/>
        <end position="283"/>
    </location>
</feature>
<dbReference type="GO" id="GO:0044772">
    <property type="term" value="P:mitotic cell cycle phase transition"/>
    <property type="evidence" value="ECO:0007669"/>
    <property type="project" value="InterPro"/>
</dbReference>
<evidence type="ECO:0000259" key="11">
    <source>
        <dbReference type="SMART" id="SM00385"/>
    </source>
</evidence>
<dbReference type="PROSITE" id="PS00292">
    <property type="entry name" value="CYCLINS"/>
    <property type="match status" value="1"/>
</dbReference>
<dbReference type="Proteomes" id="UP000006729">
    <property type="component" value="Chromosome 5"/>
</dbReference>
<dbReference type="InterPro" id="IPR039361">
    <property type="entry name" value="Cyclin"/>
</dbReference>
<name>A0A3N7F079_POPTR</name>
<evidence type="ECO:0000256" key="1">
    <source>
        <dbReference type="ARBA" id="ARBA00003222"/>
    </source>
</evidence>
<feature type="domain" description="Cyclin C-terminal" evidence="12">
    <location>
        <begin position="292"/>
        <end position="410"/>
    </location>
</feature>
<dbReference type="EMBL" id="CM009294">
    <property type="protein sequence ID" value="RQO91043.1"/>
    <property type="molecule type" value="Genomic_DNA"/>
</dbReference>
<evidence type="ECO:0000256" key="3">
    <source>
        <dbReference type="ARBA" id="ARBA00011177"/>
    </source>
</evidence>
<dbReference type="PIRSF" id="PIRSF001771">
    <property type="entry name" value="Cyclin_A_B_D_E"/>
    <property type="match status" value="1"/>
</dbReference>
<reference evidence="13 14" key="1">
    <citation type="journal article" date="2006" name="Science">
        <title>The genome of black cottonwood, Populus trichocarpa (Torr. &amp; Gray).</title>
        <authorList>
            <person name="Tuskan G.A."/>
            <person name="Difazio S."/>
            <person name="Jansson S."/>
            <person name="Bohlmann J."/>
            <person name="Grigoriev I."/>
            <person name="Hellsten U."/>
            <person name="Putnam N."/>
            <person name="Ralph S."/>
            <person name="Rombauts S."/>
            <person name="Salamov A."/>
            <person name="Schein J."/>
            <person name="Sterck L."/>
            <person name="Aerts A."/>
            <person name="Bhalerao R.R."/>
            <person name="Bhalerao R.P."/>
            <person name="Blaudez D."/>
            <person name="Boerjan W."/>
            <person name="Brun A."/>
            <person name="Brunner A."/>
            <person name="Busov V."/>
            <person name="Campbell M."/>
            <person name="Carlson J."/>
            <person name="Chalot M."/>
            <person name="Chapman J."/>
            <person name="Chen G.L."/>
            <person name="Cooper D."/>
            <person name="Coutinho P.M."/>
            <person name="Couturier J."/>
            <person name="Covert S."/>
            <person name="Cronk Q."/>
            <person name="Cunningham R."/>
            <person name="Davis J."/>
            <person name="Degroeve S."/>
            <person name="Dejardin A."/>
            <person name="Depamphilis C."/>
            <person name="Detter J."/>
            <person name="Dirks B."/>
            <person name="Dubchak I."/>
            <person name="Duplessis S."/>
            <person name="Ehlting J."/>
            <person name="Ellis B."/>
            <person name="Gendler K."/>
            <person name="Goodstein D."/>
            <person name="Gribskov M."/>
            <person name="Grimwood J."/>
            <person name="Groover A."/>
            <person name="Gunter L."/>
            <person name="Hamberger B."/>
            <person name="Heinze B."/>
            <person name="Helariutta Y."/>
            <person name="Henrissat B."/>
            <person name="Holligan D."/>
            <person name="Holt R."/>
            <person name="Huang W."/>
            <person name="Islam-Faridi N."/>
            <person name="Jones S."/>
            <person name="Jones-Rhoades M."/>
            <person name="Jorgensen R."/>
            <person name="Joshi C."/>
            <person name="Kangasjarvi J."/>
            <person name="Karlsson J."/>
            <person name="Kelleher C."/>
            <person name="Kirkpatrick R."/>
            <person name="Kirst M."/>
            <person name="Kohler A."/>
            <person name="Kalluri U."/>
            <person name="Larimer F."/>
            <person name="Leebens-Mack J."/>
            <person name="Leple J.C."/>
            <person name="Locascio P."/>
            <person name="Lou Y."/>
            <person name="Lucas S."/>
            <person name="Martin F."/>
            <person name="Montanini B."/>
            <person name="Napoli C."/>
            <person name="Nelson D.R."/>
            <person name="Nelson C."/>
            <person name="Nieminen K."/>
            <person name="Nilsson O."/>
            <person name="Pereda V."/>
            <person name="Peter G."/>
            <person name="Philippe R."/>
            <person name="Pilate G."/>
            <person name="Poliakov A."/>
            <person name="Razumovskaya J."/>
            <person name="Richardson P."/>
            <person name="Rinaldi C."/>
            <person name="Ritland K."/>
            <person name="Rouze P."/>
            <person name="Ryaboy D."/>
            <person name="Schmutz J."/>
            <person name="Schrader J."/>
            <person name="Segerman B."/>
            <person name="Shin H."/>
            <person name="Siddiqui A."/>
            <person name="Sterky F."/>
            <person name="Terry A."/>
            <person name="Tsai C.J."/>
            <person name="Uberbacher E."/>
            <person name="Unneberg P."/>
            <person name="Vahala J."/>
            <person name="Wall K."/>
            <person name="Wessler S."/>
            <person name="Yang G."/>
            <person name="Yin T."/>
            <person name="Douglas C."/>
            <person name="Marra M."/>
            <person name="Sandberg G."/>
            <person name="Van de Peer Y."/>
            <person name="Rokhsar D."/>
        </authorList>
    </citation>
    <scope>NUCLEOTIDE SEQUENCE [LARGE SCALE GENOMIC DNA]</scope>
    <source>
        <strain evidence="14">cv. Nisqually</strain>
    </source>
</reference>
<dbReference type="PANTHER" id="PTHR10177">
    <property type="entry name" value="CYCLINS"/>
    <property type="match status" value="1"/>
</dbReference>
<dbReference type="SMART" id="SM00385">
    <property type="entry name" value="CYCLIN"/>
    <property type="match status" value="2"/>
</dbReference>
<dbReference type="Pfam" id="PF00134">
    <property type="entry name" value="Cyclin_N"/>
    <property type="match status" value="1"/>
</dbReference>
<keyword evidence="4" id="KW-0132">Cell division</keyword>
<evidence type="ECO:0000256" key="7">
    <source>
        <dbReference type="ARBA" id="ARBA00023306"/>
    </source>
</evidence>
<evidence type="ECO:0000313" key="13">
    <source>
        <dbReference type="EMBL" id="RQO91043.1"/>
    </source>
</evidence>
<sequence>MAGSDENNPGVIGPGNIQEGLRGRVGKFPVATGTNRRALSNINRNIIGGPPYPCAVNKRGLSEKYAAQLANKQQQQLEPEEIKKPVRPVPISSEPEDCNIIDVEGYKTSDDFSAPTFVQHTEAMLEEIDRMDEVEMEDVEEEPVLDIDGCDKRDPLAVVEYIDDLYNFYKKAERSGCVPPNYMAQQFDINDRMRGILIDWLIEVHYKFELMEETLYLTVNLIDRFLAVHPVVRKKLQLVGVTAMLLACKYEEVSVPVVEDLILISDKAYSRNEVLDMEKNMVNALQFNLSVPTPYVFMRRFLKASQCDRKQLELLAFFIIELCLVEYNMLKFPPSLLAAAAIYTAQCTLSGTKQWSKTNEWCTGYSEQQLTECSRLMVNFHRIAGTGKLTGVHRKYCTSKFGYAAKNEPADFLLDPPF</sequence>
<evidence type="ECO:0000256" key="10">
    <source>
        <dbReference type="SAM" id="MobiDB-lite"/>
    </source>
</evidence>
<evidence type="ECO:0000259" key="12">
    <source>
        <dbReference type="SMART" id="SM01332"/>
    </source>
</evidence>
<dbReference type="GO" id="GO:0051301">
    <property type="term" value="P:cell division"/>
    <property type="evidence" value="ECO:0007669"/>
    <property type="project" value="UniProtKB-KW"/>
</dbReference>
<feature type="region of interest" description="Disordered" evidence="10">
    <location>
        <begin position="70"/>
        <end position="95"/>
    </location>
</feature>
<gene>
    <name evidence="13" type="ORF">POPTR_005G251400</name>
</gene>
<dbReference type="SMART" id="SM01332">
    <property type="entry name" value="Cyclin_C"/>
    <property type="match status" value="1"/>
</dbReference>
<dbReference type="AlphaFoldDB" id="A0A3N7F079"/>
<keyword evidence="6 9" id="KW-0195">Cyclin</keyword>
<evidence type="ECO:0000256" key="2">
    <source>
        <dbReference type="ARBA" id="ARBA00006955"/>
    </source>
</evidence>
<dbReference type="CDD" id="cd20511">
    <property type="entry name" value="CYCLIN_AtCycB-like_rpt2"/>
    <property type="match status" value="1"/>
</dbReference>
<dbReference type="InterPro" id="IPR046965">
    <property type="entry name" value="Cyclin_A/B-like"/>
</dbReference>
<evidence type="ECO:0000256" key="6">
    <source>
        <dbReference type="ARBA" id="ARBA00023127"/>
    </source>
</evidence>
<dbReference type="Gene3D" id="1.10.472.10">
    <property type="entry name" value="Cyclin-like"/>
    <property type="match status" value="2"/>
</dbReference>
<dbReference type="InterPro" id="IPR048258">
    <property type="entry name" value="Cyclins_cyclin-box"/>
</dbReference>
<accession>A0A3N7F079</accession>
<dbReference type="GO" id="GO:0010332">
    <property type="term" value="P:response to gamma radiation"/>
    <property type="evidence" value="ECO:0007669"/>
    <property type="project" value="UniProtKB-ARBA"/>
</dbReference>
<evidence type="ECO:0000313" key="14">
    <source>
        <dbReference type="Proteomes" id="UP000006729"/>
    </source>
</evidence>
<feature type="domain" description="Cyclin-like" evidence="11">
    <location>
        <begin position="296"/>
        <end position="379"/>
    </location>
</feature>
<dbReference type="InterPro" id="IPR036915">
    <property type="entry name" value="Cyclin-like_sf"/>
</dbReference>
<keyword evidence="5" id="KW-0498">Mitosis</keyword>
<comment type="similarity">
    <text evidence="2">Belongs to the cyclin family. Cyclin AB subfamily.</text>
</comment>
<dbReference type="FunFam" id="1.10.472.10:FF:000032">
    <property type="entry name" value="G2/mitotic-specific cyclin-1"/>
    <property type="match status" value="1"/>
</dbReference>
<dbReference type="Pfam" id="PF02984">
    <property type="entry name" value="Cyclin_C"/>
    <property type="match status" value="1"/>
</dbReference>
<dbReference type="CDD" id="cd20567">
    <property type="entry name" value="CYCLIN_AtCycB-like_rpt1"/>
    <property type="match status" value="1"/>
</dbReference>
<dbReference type="InterPro" id="IPR004367">
    <property type="entry name" value="Cyclin_C-dom"/>
</dbReference>
<dbReference type="SUPFAM" id="SSF47954">
    <property type="entry name" value="Cyclin-like"/>
    <property type="match status" value="2"/>
</dbReference>
<evidence type="ECO:0000256" key="4">
    <source>
        <dbReference type="ARBA" id="ARBA00022618"/>
    </source>
</evidence>
<protein>
    <recommendedName>
        <fullName evidence="8">B-like cyclin</fullName>
    </recommendedName>
</protein>
<comment type="subunit">
    <text evidence="3">Interacts with the CDC2 protein kinase to form a serine/threonine kinase holoenzyme complex also known as maturation promoting factor (MPF). The cyclin subunit imparts substrate specificity to the complex.</text>
</comment>
<dbReference type="InterPro" id="IPR006671">
    <property type="entry name" value="Cyclin_N"/>
</dbReference>
<keyword evidence="14" id="KW-1185">Reference proteome</keyword>
<comment type="function">
    <text evidence="1">Essential for the control of the cell cycle at the G2/M (mitosis) transition.</text>
</comment>
<proteinExistence type="inferred from homology"/>
<evidence type="ECO:0000256" key="8">
    <source>
        <dbReference type="ARBA" id="ARBA00032263"/>
    </source>
</evidence>
<dbReference type="GO" id="GO:0016538">
    <property type="term" value="F:cyclin-dependent protein serine/threonine kinase regulator activity"/>
    <property type="evidence" value="ECO:0007669"/>
    <property type="project" value="InterPro"/>
</dbReference>